<dbReference type="GO" id="GO:0003677">
    <property type="term" value="F:DNA binding"/>
    <property type="evidence" value="ECO:0007669"/>
    <property type="project" value="InterPro"/>
</dbReference>
<gene>
    <name evidence="1" type="ORF">SSYIS1_05380</name>
</gene>
<dbReference type="Proteomes" id="UP000324392">
    <property type="component" value="Chromosome"/>
</dbReference>
<organism evidence="1 2">
    <name type="scientific">Serratia symbiotica</name>
    <dbReference type="NCBI Taxonomy" id="138074"/>
    <lineage>
        <taxon>Bacteria</taxon>
        <taxon>Pseudomonadati</taxon>
        <taxon>Pseudomonadota</taxon>
        <taxon>Gammaproteobacteria</taxon>
        <taxon>Enterobacterales</taxon>
        <taxon>Yersiniaceae</taxon>
        <taxon>Serratia</taxon>
    </lineage>
</organism>
<dbReference type="SUPFAM" id="SSF47413">
    <property type="entry name" value="lambda repressor-like DNA-binding domains"/>
    <property type="match status" value="1"/>
</dbReference>
<accession>A0A455VID5</accession>
<dbReference type="RefSeq" id="WP_232051313.1">
    <property type="nucleotide sequence ID" value="NZ_AP019531.1"/>
</dbReference>
<dbReference type="CDD" id="cd00093">
    <property type="entry name" value="HTH_XRE"/>
    <property type="match status" value="1"/>
</dbReference>
<evidence type="ECO:0000313" key="2">
    <source>
        <dbReference type="Proteomes" id="UP000324392"/>
    </source>
</evidence>
<reference evidence="1 2" key="1">
    <citation type="submission" date="2019-03" db="EMBL/GenBank/DDBJ databases">
        <title>The genome sequence of Candidatus Serratia symbiotica strain IS.</title>
        <authorList>
            <person name="Nikoh N."/>
            <person name="Koga R."/>
            <person name="Oshima K."/>
            <person name="Hattori M."/>
            <person name="Fukatsu T."/>
        </authorList>
    </citation>
    <scope>NUCLEOTIDE SEQUENCE [LARGE SCALE GENOMIC DNA]</scope>
    <source>
        <strain evidence="1 2">IS</strain>
    </source>
</reference>
<dbReference type="EMBL" id="AP019531">
    <property type="protein sequence ID" value="BBI91370.1"/>
    <property type="molecule type" value="Genomic_DNA"/>
</dbReference>
<dbReference type="InterPro" id="IPR001387">
    <property type="entry name" value="Cro/C1-type_HTH"/>
</dbReference>
<dbReference type="AlphaFoldDB" id="A0A455VID5"/>
<proteinExistence type="predicted"/>
<evidence type="ECO:0000313" key="1">
    <source>
        <dbReference type="EMBL" id="BBI91370.1"/>
    </source>
</evidence>
<dbReference type="InterPro" id="IPR010982">
    <property type="entry name" value="Lambda_DNA-bd_dom_sf"/>
</dbReference>
<sequence length="75" mass="8348">METKEIRRNNLRELMVRYAQQGINQNEFAALVESSAPTLSQIIGEKSSRNLGANLAKRIEARLNLPKGDPVPNSV</sequence>
<protein>
    <submittedName>
        <fullName evidence="1">Peptidase S24-like</fullName>
    </submittedName>
</protein>
<name>A0A455VID5_9GAMM</name>